<organism evidence="3 4">
    <name type="scientific">Mesocestoides corti</name>
    <name type="common">Flatworm</name>
    <dbReference type="NCBI Taxonomy" id="53468"/>
    <lineage>
        <taxon>Eukaryota</taxon>
        <taxon>Metazoa</taxon>
        <taxon>Spiralia</taxon>
        <taxon>Lophotrochozoa</taxon>
        <taxon>Platyhelminthes</taxon>
        <taxon>Cestoda</taxon>
        <taxon>Eucestoda</taxon>
        <taxon>Cyclophyllidea</taxon>
        <taxon>Mesocestoididae</taxon>
        <taxon>Mesocestoides</taxon>
    </lineage>
</organism>
<dbReference type="InterPro" id="IPR026832">
    <property type="entry name" value="Asteroid"/>
</dbReference>
<dbReference type="PANTHER" id="PTHR15665">
    <property type="entry name" value="ASTEROID PROTEIN"/>
    <property type="match status" value="1"/>
</dbReference>
<reference evidence="3 4" key="1">
    <citation type="submission" date="2018-10" db="EMBL/GenBank/DDBJ databases">
        <authorList>
            <consortium name="Pathogen Informatics"/>
        </authorList>
    </citation>
    <scope>NUCLEOTIDE SEQUENCE [LARGE SCALE GENOMIC DNA]</scope>
</reference>
<dbReference type="OrthoDB" id="10254073at2759"/>
<dbReference type="InterPro" id="IPR029060">
    <property type="entry name" value="PIN-like_dom_sf"/>
</dbReference>
<comment type="similarity">
    <text evidence="1">Belongs to the asteroid family.</text>
</comment>
<accession>A0A0R3UBA9</accession>
<evidence type="ECO:0000313" key="3">
    <source>
        <dbReference type="EMBL" id="VDD78204.1"/>
    </source>
</evidence>
<proteinExistence type="inferred from homology"/>
<evidence type="ECO:0000256" key="2">
    <source>
        <dbReference type="SAM" id="MobiDB-lite"/>
    </source>
</evidence>
<feature type="compositionally biased region" description="Basic residues" evidence="2">
    <location>
        <begin position="564"/>
        <end position="574"/>
    </location>
</feature>
<keyword evidence="4" id="KW-1185">Reference proteome</keyword>
<sequence>MGVSGLSSYIRGDSSSFRQTRLHNSLIVLDGKNIINNLYYNSGILTQYNGEYMAFDVATEQFILKLRQCNLTPIFVIDGLNEMSKMRTILNRKRDRLITCFNLQTAATDLPLRDGGFEDFRIRLLPSLACQSFLSTLDRLGVLHITVDFEADQVAAALAIHLGAPLISNDSDFYIFAPYWASSGGLTYIPTDLCDFETPRSFDGGYYLEAQMFVAREGRTFQGLAPIQRPLFAVLCGNDYIPFGYFDNYIPEPATQQHFVEHDDQAASRSAGPSRKSAKFQRVVDWLSGFGGDIVEPVNRIISGFPLAERPQAAQYLLAGLASYSVPMDQVTPYLEYLFGGKPPSCRVRQVIPHDLHPSSQEYGLRALQSLAEGNSDPQLIAEWSPRLMKAFRQRRIQPGYCDALYSFGIVMSPRVEDVKNRESIHLCSLPLRQLFVGILVEATAADRLNLPGINFAHDRPLFYEYRRVGSSSFQKHEVPFERLPLFGSKAFAFLRQKLCLPNRPPVIPAWLHGLACILFLWARFDARPETARLCYSPIALAVCACAIAAQMRLLGGGGGRGGRSGRGRGRGRGRGGSGDNGARVAMVRHFESLRPSYVTEPLNFSFLHALAQLQSVHYGLATLVSL</sequence>
<evidence type="ECO:0008006" key="5">
    <source>
        <dbReference type="Google" id="ProtNLM"/>
    </source>
</evidence>
<dbReference type="STRING" id="53468.A0A0R3UBA9"/>
<feature type="region of interest" description="Disordered" evidence="2">
    <location>
        <begin position="559"/>
        <end position="581"/>
    </location>
</feature>
<feature type="non-terminal residue" evidence="3">
    <location>
        <position position="627"/>
    </location>
</feature>
<protein>
    <recommendedName>
        <fullName evidence="5">Asteroid domain-containing protein</fullName>
    </recommendedName>
</protein>
<evidence type="ECO:0000256" key="1">
    <source>
        <dbReference type="ARBA" id="ARBA00007398"/>
    </source>
</evidence>
<gene>
    <name evidence="3" type="ORF">MCOS_LOCUS4207</name>
</gene>
<dbReference type="Proteomes" id="UP000267029">
    <property type="component" value="Unassembled WGS sequence"/>
</dbReference>
<evidence type="ECO:0000313" key="4">
    <source>
        <dbReference type="Proteomes" id="UP000267029"/>
    </source>
</evidence>
<dbReference type="Gene3D" id="3.40.50.1010">
    <property type="entry name" value="5'-nuclease"/>
    <property type="match status" value="1"/>
</dbReference>
<dbReference type="SUPFAM" id="SSF88723">
    <property type="entry name" value="PIN domain-like"/>
    <property type="match status" value="1"/>
</dbReference>
<dbReference type="EMBL" id="UXSR01001385">
    <property type="protein sequence ID" value="VDD78204.1"/>
    <property type="molecule type" value="Genomic_DNA"/>
</dbReference>
<dbReference type="AlphaFoldDB" id="A0A0R3UBA9"/>
<name>A0A0R3UBA9_MESCO</name>
<dbReference type="PANTHER" id="PTHR15665:SF1">
    <property type="entry name" value="PROTEIN ASTEROID HOMOLOG 1"/>
    <property type="match status" value="1"/>
</dbReference>